<name>A0AAN4YWI2_9BILA</name>
<dbReference type="AlphaFoldDB" id="A0AAN4YWI2"/>
<evidence type="ECO:0000313" key="3">
    <source>
        <dbReference type="Proteomes" id="UP001328107"/>
    </source>
</evidence>
<dbReference type="Proteomes" id="UP001328107">
    <property type="component" value="Unassembled WGS sequence"/>
</dbReference>
<feature type="non-terminal residue" evidence="2">
    <location>
        <position position="1"/>
    </location>
</feature>
<reference evidence="3" key="1">
    <citation type="submission" date="2022-10" db="EMBL/GenBank/DDBJ databases">
        <title>Genome assembly of Pristionchus species.</title>
        <authorList>
            <person name="Yoshida K."/>
            <person name="Sommer R.J."/>
        </authorList>
    </citation>
    <scope>NUCLEOTIDE SEQUENCE [LARGE SCALE GENOMIC DNA]</scope>
    <source>
        <strain evidence="3">RS5460</strain>
    </source>
</reference>
<comment type="caution">
    <text evidence="2">The sequence shown here is derived from an EMBL/GenBank/DDBJ whole genome shotgun (WGS) entry which is preliminary data.</text>
</comment>
<accession>A0AAN4YWI2</accession>
<protein>
    <submittedName>
        <fullName evidence="2">Uncharacterized protein</fullName>
    </submittedName>
</protein>
<feature type="compositionally biased region" description="Basic and acidic residues" evidence="1">
    <location>
        <begin position="152"/>
        <end position="169"/>
    </location>
</feature>
<gene>
    <name evidence="2" type="ORF">PMAYCL1PPCAC_00472</name>
</gene>
<sequence>YIMVNSLMKMMVGACFIHKVYETQSIEEDEYLKKCLMTYLMVDVNPSRAYGIMKFERMKELQPNASNADLAEDYMDELHEKGEEWMRELRAMDRTTKDFCCWCFLIFVDDEAYYNHLISIVHMKNAHPFDYNTLVVNFFASKCLLARPEAAAQKEEKRQPDQPPNHESDATSVEMEESVDG</sequence>
<proteinExistence type="predicted"/>
<dbReference type="EMBL" id="BTRK01000001">
    <property type="protein sequence ID" value="GMR30277.1"/>
    <property type="molecule type" value="Genomic_DNA"/>
</dbReference>
<keyword evidence="3" id="KW-1185">Reference proteome</keyword>
<evidence type="ECO:0000313" key="2">
    <source>
        <dbReference type="EMBL" id="GMR30277.1"/>
    </source>
</evidence>
<organism evidence="2 3">
    <name type="scientific">Pristionchus mayeri</name>
    <dbReference type="NCBI Taxonomy" id="1317129"/>
    <lineage>
        <taxon>Eukaryota</taxon>
        <taxon>Metazoa</taxon>
        <taxon>Ecdysozoa</taxon>
        <taxon>Nematoda</taxon>
        <taxon>Chromadorea</taxon>
        <taxon>Rhabditida</taxon>
        <taxon>Rhabditina</taxon>
        <taxon>Diplogasteromorpha</taxon>
        <taxon>Diplogasteroidea</taxon>
        <taxon>Neodiplogasteridae</taxon>
        <taxon>Pristionchus</taxon>
    </lineage>
</organism>
<feature type="region of interest" description="Disordered" evidence="1">
    <location>
        <begin position="150"/>
        <end position="181"/>
    </location>
</feature>
<evidence type="ECO:0000256" key="1">
    <source>
        <dbReference type="SAM" id="MobiDB-lite"/>
    </source>
</evidence>